<dbReference type="GO" id="GO:0030313">
    <property type="term" value="C:cell envelope"/>
    <property type="evidence" value="ECO:0007669"/>
    <property type="project" value="UniProtKB-SubCell"/>
</dbReference>
<evidence type="ECO:0000313" key="3">
    <source>
        <dbReference type="EMBL" id="MZR29682.1"/>
    </source>
</evidence>
<organism evidence="3 4">
    <name type="scientific">Sneathiella litorea</name>
    <dbReference type="NCBI Taxonomy" id="2606216"/>
    <lineage>
        <taxon>Bacteria</taxon>
        <taxon>Pseudomonadati</taxon>
        <taxon>Pseudomonadota</taxon>
        <taxon>Alphaproteobacteria</taxon>
        <taxon>Sneathiellales</taxon>
        <taxon>Sneathiellaceae</taxon>
        <taxon>Sneathiella</taxon>
    </lineage>
</organism>
<dbReference type="RefSeq" id="WP_161314134.1">
    <property type="nucleotide sequence ID" value="NZ_WTUW01000001.1"/>
</dbReference>
<dbReference type="Proteomes" id="UP000476030">
    <property type="component" value="Unassembled WGS sequence"/>
</dbReference>
<comment type="caution">
    <text evidence="3">The sequence shown here is derived from an EMBL/GenBank/DDBJ whole genome shotgun (WGS) entry which is preliminary data.</text>
</comment>
<accession>A0A6L8W597</accession>
<dbReference type="GO" id="GO:0016829">
    <property type="term" value="F:lyase activity"/>
    <property type="evidence" value="ECO:0007669"/>
    <property type="project" value="InterPro"/>
</dbReference>
<keyword evidence="4" id="KW-1185">Reference proteome</keyword>
<dbReference type="AlphaFoldDB" id="A0A6L8W597"/>
<dbReference type="InterPro" id="IPR008929">
    <property type="entry name" value="Chondroitin_lyas"/>
</dbReference>
<dbReference type="Pfam" id="PF07940">
    <property type="entry name" value="Hepar_II_III_C"/>
    <property type="match status" value="1"/>
</dbReference>
<name>A0A6L8W597_9PROT</name>
<protein>
    <recommendedName>
        <fullName evidence="2">Heparinase II/III-like C-terminal domain-containing protein</fullName>
    </recommendedName>
</protein>
<dbReference type="InterPro" id="IPR012480">
    <property type="entry name" value="Hepar_II_III_C"/>
</dbReference>
<dbReference type="EMBL" id="WTUW01000001">
    <property type="protein sequence ID" value="MZR29682.1"/>
    <property type="molecule type" value="Genomic_DNA"/>
</dbReference>
<sequence>MSKAAIVPAKGGLPSRRLISDVIYASGAYQALLKSRVPKRLIHTPVDVFPGNGERADKIYQSHFEFAGFSLEQDDQEPWQAEGMPLVWHKELHEFGWLRDFSANGTEAARHHSRALILSWIDHFAVYRPYVWDEDVLARRLVAWFCYGQFLLENEEGEFNYKFLRAARRQYIHLSRIAKNKPQGEDRVASWQALLYGALCFPDMVKNSGKYLSSLETELNRVVLADGCHISRNPERHLTLLGDLIGIRNTLMAANEMVPVAINNAIDRLAPAIRFFQHGDGCLALFNGGLKLPEGYCDNLLALSDATGRAPQRFPQGGFERLKAGRALLILESGEGGRSTNDQTHAGLLSFEFSYGRERLIVNCGAVRDPDSAWGKALAATAAHSTLGFDNINAVFPPRNSSSEEHSKVVRNEDDGNTWLDLESKSYLDTVGVLHRRRLYLDASGLALRGEDQIIPERMPPSGRSHFSLRFHLHPDLSISRSASGKKILIRTPSGTGWKFLTAAPRLSLEESVYCSEPGERRHNQQIVITGQLIDQEPILIKWALTRLSD</sequence>
<proteinExistence type="predicted"/>
<dbReference type="Gene3D" id="1.50.10.100">
    <property type="entry name" value="Chondroitin AC/alginate lyase"/>
    <property type="match status" value="1"/>
</dbReference>
<dbReference type="Gene3D" id="2.70.98.70">
    <property type="match status" value="1"/>
</dbReference>
<gene>
    <name evidence="3" type="ORF">GQE98_03445</name>
</gene>
<feature type="domain" description="Heparinase II/III-like C-terminal" evidence="2">
    <location>
        <begin position="308"/>
        <end position="543"/>
    </location>
</feature>
<evidence type="ECO:0000313" key="4">
    <source>
        <dbReference type="Proteomes" id="UP000476030"/>
    </source>
</evidence>
<evidence type="ECO:0000259" key="2">
    <source>
        <dbReference type="Pfam" id="PF07940"/>
    </source>
</evidence>
<comment type="subcellular location">
    <subcellularLocation>
        <location evidence="1">Cell envelope</location>
    </subcellularLocation>
</comment>
<evidence type="ECO:0000256" key="1">
    <source>
        <dbReference type="ARBA" id="ARBA00004196"/>
    </source>
</evidence>
<reference evidence="3 4" key="1">
    <citation type="submission" date="2019-12" db="EMBL/GenBank/DDBJ databases">
        <title>Snethiella sp. nov. sp. isolated from sea sand.</title>
        <authorList>
            <person name="Kim J."/>
            <person name="Jeong S.E."/>
            <person name="Jung H.S."/>
            <person name="Jeon C.O."/>
        </authorList>
    </citation>
    <scope>NUCLEOTIDE SEQUENCE [LARGE SCALE GENOMIC DNA]</scope>
    <source>
        <strain evidence="3 4">DP05</strain>
    </source>
</reference>